<organism evidence="2 3">
    <name type="scientific">Rhodobaculum claviforme</name>
    <dbReference type="NCBI Taxonomy" id="1549854"/>
    <lineage>
        <taxon>Bacteria</taxon>
        <taxon>Pseudomonadati</taxon>
        <taxon>Pseudomonadota</taxon>
        <taxon>Alphaproteobacteria</taxon>
        <taxon>Rhodobacterales</taxon>
        <taxon>Paracoccaceae</taxon>
        <taxon>Rhodobaculum</taxon>
    </lineage>
</organism>
<dbReference type="RefSeq" id="WP_201156936.1">
    <property type="nucleotide sequence ID" value="NZ_NHSD01000215.1"/>
</dbReference>
<comment type="caution">
    <text evidence="2">The sequence shown here is derived from an EMBL/GenBank/DDBJ whole genome shotgun (WGS) entry which is preliminary data.</text>
</comment>
<dbReference type="PROSITE" id="PS50830">
    <property type="entry name" value="TNASE_3"/>
    <property type="match status" value="1"/>
</dbReference>
<reference evidence="2" key="1">
    <citation type="submission" date="2017-05" db="EMBL/GenBank/DDBJ databases">
        <authorList>
            <person name="Imhoff J.F."/>
            <person name="Rahn T."/>
            <person name="Kuenzel S."/>
            <person name="Neulinger S.C."/>
        </authorList>
    </citation>
    <scope>NUCLEOTIDE SEQUENCE</scope>
    <source>
        <strain evidence="2">LMG 28126</strain>
    </source>
</reference>
<sequence length="234" mass="25150">MIPLVVVLAALSGVGLADRGDPLAVIVGPATIIDGDTLDIAGTRIRIQGIDAPERDQTCEGADGTPWPCGARSTAAARDRFEGQTLHCEDLGERTWGRVVARCFKGEVDVAAAMLRDGMARACPRFARQHGHSRAYMDIERAAMAAGVGIFAGPPPPRASFCDDRRTATLETATLETARADCVIKGNISASGERIYHRPGQRFYDVTRIDTAAGERWFCTEAEARAAGWRPALR</sequence>
<dbReference type="Pfam" id="PF00565">
    <property type="entry name" value="SNase"/>
    <property type="match status" value="1"/>
</dbReference>
<dbReference type="InterPro" id="IPR016071">
    <property type="entry name" value="Staphylococal_nuclease_OB-fold"/>
</dbReference>
<protein>
    <recommendedName>
        <fullName evidence="1">TNase-like domain-containing protein</fullName>
    </recommendedName>
</protein>
<keyword evidence="3" id="KW-1185">Reference proteome</keyword>
<evidence type="ECO:0000313" key="2">
    <source>
        <dbReference type="EMBL" id="MBK5927171.1"/>
    </source>
</evidence>
<name>A0A934TKF6_9RHOB</name>
<dbReference type="SMART" id="SM00318">
    <property type="entry name" value="SNc"/>
    <property type="match status" value="1"/>
</dbReference>
<dbReference type="EMBL" id="NHSD01000215">
    <property type="protein sequence ID" value="MBK5927171.1"/>
    <property type="molecule type" value="Genomic_DNA"/>
</dbReference>
<dbReference type="Gene3D" id="2.40.50.90">
    <property type="match status" value="1"/>
</dbReference>
<dbReference type="InterPro" id="IPR035437">
    <property type="entry name" value="SNase_OB-fold_sf"/>
</dbReference>
<reference evidence="2" key="2">
    <citation type="journal article" date="2020" name="Microorganisms">
        <title>Osmotic Adaptation and Compatible Solute Biosynthesis of Phototrophic Bacteria as Revealed from Genome Analyses.</title>
        <authorList>
            <person name="Imhoff J.F."/>
            <person name="Rahn T."/>
            <person name="Kunzel S."/>
            <person name="Keller A."/>
            <person name="Neulinger S.C."/>
        </authorList>
    </citation>
    <scope>NUCLEOTIDE SEQUENCE</scope>
    <source>
        <strain evidence="2">LMG 28126</strain>
    </source>
</reference>
<gene>
    <name evidence="2" type="ORF">CCR87_07430</name>
</gene>
<dbReference type="PANTHER" id="PTHR12302">
    <property type="entry name" value="EBNA2 BINDING PROTEIN P100"/>
    <property type="match status" value="1"/>
</dbReference>
<dbReference type="AlphaFoldDB" id="A0A934TKF6"/>
<dbReference type="Proteomes" id="UP000706333">
    <property type="component" value="Unassembled WGS sequence"/>
</dbReference>
<dbReference type="PANTHER" id="PTHR12302:SF26">
    <property type="entry name" value="BLR1266 PROTEIN"/>
    <property type="match status" value="1"/>
</dbReference>
<feature type="domain" description="TNase-like" evidence="1">
    <location>
        <begin position="32"/>
        <end position="153"/>
    </location>
</feature>
<proteinExistence type="predicted"/>
<dbReference type="SUPFAM" id="SSF50199">
    <property type="entry name" value="Staphylococcal nuclease"/>
    <property type="match status" value="1"/>
</dbReference>
<evidence type="ECO:0000259" key="1">
    <source>
        <dbReference type="PROSITE" id="PS50830"/>
    </source>
</evidence>
<evidence type="ECO:0000313" key="3">
    <source>
        <dbReference type="Proteomes" id="UP000706333"/>
    </source>
</evidence>
<accession>A0A934TKF6</accession>